<feature type="compositionally biased region" description="Low complexity" evidence="1">
    <location>
        <begin position="182"/>
        <end position="191"/>
    </location>
</feature>
<dbReference type="AlphaFoldDB" id="A0AAU1I6R5"/>
<sequence>MDVPTLILLGAVGGVLRGVVDLYIQFANWRSARGAHQREQLSEHVRPRLTQYFDPAVDLAAAGVHSVMGAGMAVLFGTTGQISGPYAAIVVGASAPVLLTQLARIQSVSEALGGGQAGAGPADPSAGVGAGPAEPAVTMGAGPVDPTVTMGAGPVDPVQRPVPSMVQPTLPEQGAAVRDDPQAAAASGAAALQPDAEAGQSQRTSSHLRSAAFRQDTETAQPHPNGQPADPGHGHGGRGTPPLRHERAAGEEGRP</sequence>
<evidence type="ECO:0000313" key="2">
    <source>
        <dbReference type="EMBL" id="WTP90342.1"/>
    </source>
</evidence>
<feature type="region of interest" description="Disordered" evidence="1">
    <location>
        <begin position="112"/>
        <end position="141"/>
    </location>
</feature>
<reference evidence="2" key="1">
    <citation type="submission" date="2022-10" db="EMBL/GenBank/DDBJ databases">
        <title>The complete genomes of actinobacterial strains from the NBC collection.</title>
        <authorList>
            <person name="Joergensen T.S."/>
            <person name="Alvarez Arevalo M."/>
            <person name="Sterndorff E.B."/>
            <person name="Faurdal D."/>
            <person name="Vuksanovic O."/>
            <person name="Mourched A.-S."/>
            <person name="Charusanti P."/>
            <person name="Shaw S."/>
            <person name="Blin K."/>
            <person name="Weber T."/>
        </authorList>
    </citation>
    <scope>NUCLEOTIDE SEQUENCE</scope>
    <source>
        <strain evidence="2">NBC 00180</strain>
    </source>
</reference>
<protein>
    <submittedName>
        <fullName evidence="2">Uncharacterized protein</fullName>
    </submittedName>
</protein>
<feature type="region of interest" description="Disordered" evidence="1">
    <location>
        <begin position="176"/>
        <end position="255"/>
    </location>
</feature>
<evidence type="ECO:0000256" key="1">
    <source>
        <dbReference type="SAM" id="MobiDB-lite"/>
    </source>
</evidence>
<feature type="compositionally biased region" description="Polar residues" evidence="1">
    <location>
        <begin position="199"/>
        <end position="208"/>
    </location>
</feature>
<feature type="compositionally biased region" description="Basic and acidic residues" evidence="1">
    <location>
        <begin position="243"/>
        <end position="255"/>
    </location>
</feature>
<organism evidence="2">
    <name type="scientific">Streptomyces sp. NBC_00180</name>
    <dbReference type="NCBI Taxonomy" id="2903632"/>
    <lineage>
        <taxon>Bacteria</taxon>
        <taxon>Bacillati</taxon>
        <taxon>Actinomycetota</taxon>
        <taxon>Actinomycetes</taxon>
        <taxon>Kitasatosporales</taxon>
        <taxon>Streptomycetaceae</taxon>
        <taxon>Streptomyces</taxon>
    </lineage>
</organism>
<gene>
    <name evidence="2" type="ORF">OG477_35510</name>
</gene>
<accession>A0AAU1I6R5</accession>
<name>A0AAU1I6R5_9ACTN</name>
<dbReference type="EMBL" id="CP108140">
    <property type="protein sequence ID" value="WTP90342.1"/>
    <property type="molecule type" value="Genomic_DNA"/>
</dbReference>
<proteinExistence type="predicted"/>
<feature type="compositionally biased region" description="Low complexity" evidence="1">
    <location>
        <begin position="119"/>
        <end position="137"/>
    </location>
</feature>